<dbReference type="Proteomes" id="UP000467841">
    <property type="component" value="Unassembled WGS sequence"/>
</dbReference>
<comment type="caution">
    <text evidence="8">The sequence shown here is derived from an EMBL/GenBank/DDBJ whole genome shotgun (WGS) entry which is preliminary data.</text>
</comment>
<dbReference type="InterPro" id="IPR036574">
    <property type="entry name" value="Scorpion_toxin-like_sf"/>
</dbReference>
<dbReference type="GO" id="GO:0050832">
    <property type="term" value="P:defense response to fungus"/>
    <property type="evidence" value="ECO:0007669"/>
    <property type="project" value="UniProtKB-KW"/>
</dbReference>
<comment type="similarity">
    <text evidence="1">Belongs to the DEFL family.</text>
</comment>
<evidence type="ECO:0000313" key="9">
    <source>
        <dbReference type="Proteomes" id="UP000467841"/>
    </source>
</evidence>
<name>A0A6D2JNP7_9BRAS</name>
<proteinExistence type="inferred from homology"/>
<accession>A0A6D2JNP7</accession>
<dbReference type="InterPro" id="IPR003614">
    <property type="entry name" value="Knottins"/>
</dbReference>
<keyword evidence="6" id="KW-0732">Signal</keyword>
<keyword evidence="9" id="KW-1185">Reference proteome</keyword>
<evidence type="ECO:0000313" key="8">
    <source>
        <dbReference type="EMBL" id="CAA7042587.1"/>
    </source>
</evidence>
<organism evidence="8 9">
    <name type="scientific">Microthlaspi erraticum</name>
    <dbReference type="NCBI Taxonomy" id="1685480"/>
    <lineage>
        <taxon>Eukaryota</taxon>
        <taxon>Viridiplantae</taxon>
        <taxon>Streptophyta</taxon>
        <taxon>Embryophyta</taxon>
        <taxon>Tracheophyta</taxon>
        <taxon>Spermatophyta</taxon>
        <taxon>Magnoliopsida</taxon>
        <taxon>eudicotyledons</taxon>
        <taxon>Gunneridae</taxon>
        <taxon>Pentapetalae</taxon>
        <taxon>rosids</taxon>
        <taxon>malvids</taxon>
        <taxon>Brassicales</taxon>
        <taxon>Brassicaceae</taxon>
        <taxon>Coluteocarpeae</taxon>
        <taxon>Microthlaspi</taxon>
    </lineage>
</organism>
<evidence type="ECO:0000256" key="6">
    <source>
        <dbReference type="SAM" id="SignalP"/>
    </source>
</evidence>
<dbReference type="OrthoDB" id="1851987at2759"/>
<dbReference type="PANTHER" id="PTHR33147:SF101">
    <property type="entry name" value="DEFENSIN-LIKE PROTEIN 13"/>
    <property type="match status" value="1"/>
</dbReference>
<feature type="signal peptide" evidence="6">
    <location>
        <begin position="1"/>
        <end position="29"/>
    </location>
</feature>
<keyword evidence="4" id="KW-0611">Plant defense</keyword>
<reference evidence="8" key="1">
    <citation type="submission" date="2020-01" db="EMBL/GenBank/DDBJ databases">
        <authorList>
            <person name="Mishra B."/>
        </authorList>
    </citation>
    <scope>NUCLEOTIDE SEQUENCE [LARGE SCALE GENOMIC DNA]</scope>
</reference>
<dbReference type="PANTHER" id="PTHR33147">
    <property type="entry name" value="DEFENSIN-LIKE PROTEIN 1"/>
    <property type="match status" value="1"/>
</dbReference>
<dbReference type="EMBL" id="CACVBM020001273">
    <property type="protein sequence ID" value="CAA7042587.1"/>
    <property type="molecule type" value="Genomic_DNA"/>
</dbReference>
<evidence type="ECO:0000256" key="5">
    <source>
        <dbReference type="ARBA" id="ARBA00023157"/>
    </source>
</evidence>
<feature type="domain" description="Knottins-like" evidence="7">
    <location>
        <begin position="32"/>
        <end position="80"/>
    </location>
</feature>
<protein>
    <recommendedName>
        <fullName evidence="7">Knottins-like domain-containing protein</fullName>
    </recommendedName>
</protein>
<keyword evidence="3" id="KW-0295">Fungicide</keyword>
<evidence type="ECO:0000256" key="3">
    <source>
        <dbReference type="ARBA" id="ARBA00022577"/>
    </source>
</evidence>
<dbReference type="GO" id="GO:0031640">
    <property type="term" value="P:killing of cells of another organism"/>
    <property type="evidence" value="ECO:0007669"/>
    <property type="project" value="UniProtKB-KW"/>
</dbReference>
<sequence>MAKFASTITLFFAALVLFAVLEAPTMVKAQKLCEKRSGTWSGNCLNNKAWKDKCIGLEGARHGSCNIAFPINKCLCYYTC</sequence>
<keyword evidence="5" id="KW-1015">Disulfide bond</keyword>
<feature type="chain" id="PRO_5025692433" description="Knottins-like domain-containing protein" evidence="6">
    <location>
        <begin position="30"/>
        <end position="80"/>
    </location>
</feature>
<dbReference type="SMART" id="SM00505">
    <property type="entry name" value="Knot1"/>
    <property type="match status" value="1"/>
</dbReference>
<evidence type="ECO:0000256" key="1">
    <source>
        <dbReference type="ARBA" id="ARBA00006722"/>
    </source>
</evidence>
<evidence type="ECO:0000259" key="7">
    <source>
        <dbReference type="SMART" id="SM00505"/>
    </source>
</evidence>
<keyword evidence="2" id="KW-0929">Antimicrobial</keyword>
<dbReference type="Gene3D" id="3.30.30.10">
    <property type="entry name" value="Knottin, scorpion toxin-like"/>
    <property type="match status" value="1"/>
</dbReference>
<dbReference type="AlphaFoldDB" id="A0A6D2JNP7"/>
<evidence type="ECO:0000256" key="4">
    <source>
        <dbReference type="ARBA" id="ARBA00022821"/>
    </source>
</evidence>
<dbReference type="Pfam" id="PF00304">
    <property type="entry name" value="Gamma-thionin"/>
    <property type="match status" value="1"/>
</dbReference>
<gene>
    <name evidence="8" type="ORF">MERR_LOCUS29822</name>
</gene>
<dbReference type="SUPFAM" id="SSF57095">
    <property type="entry name" value="Scorpion toxin-like"/>
    <property type="match status" value="1"/>
</dbReference>
<evidence type="ECO:0000256" key="2">
    <source>
        <dbReference type="ARBA" id="ARBA00022529"/>
    </source>
</evidence>